<dbReference type="HOGENOM" id="CLU_2448105_0_0_9"/>
<evidence type="ECO:0000259" key="5">
    <source>
        <dbReference type="Pfam" id="PF04138"/>
    </source>
</evidence>
<dbReference type="GO" id="GO:0016020">
    <property type="term" value="C:membrane"/>
    <property type="evidence" value="ECO:0007669"/>
    <property type="project" value="UniProtKB-SubCell"/>
</dbReference>
<evidence type="ECO:0000256" key="3">
    <source>
        <dbReference type="ARBA" id="ARBA00022989"/>
    </source>
</evidence>
<dbReference type="EMBL" id="CP002902">
    <property type="protein sequence ID" value="AEJ42599.1"/>
    <property type="molecule type" value="Genomic_DNA"/>
</dbReference>
<gene>
    <name evidence="6" type="ordered locus">TC41_0640</name>
</gene>
<comment type="subcellular location">
    <subcellularLocation>
        <location evidence="1">Membrane</location>
        <topology evidence="1">Multi-pass membrane protein</topology>
    </subcellularLocation>
</comment>
<protein>
    <submittedName>
        <fullName evidence="6">GtrA family protein</fullName>
    </submittedName>
</protein>
<reference evidence="7" key="2">
    <citation type="submission" date="2011-06" db="EMBL/GenBank/DDBJ databases">
        <title>The complete genome sequence of Alicyclobacillus acidocaldarius sp. Tc-4-1.</title>
        <authorList>
            <person name="Chen Y."/>
            <person name="He Y."/>
            <person name="Dong Z."/>
            <person name="Hu S."/>
        </authorList>
    </citation>
    <scope>NUCLEOTIDE SEQUENCE [LARGE SCALE GENOMIC DNA]</scope>
    <source>
        <strain evidence="7">Tc-4-1</strain>
    </source>
</reference>
<dbReference type="Proteomes" id="UP000000292">
    <property type="component" value="Chromosome"/>
</dbReference>
<keyword evidence="3" id="KW-1133">Transmembrane helix</keyword>
<evidence type="ECO:0000313" key="6">
    <source>
        <dbReference type="EMBL" id="AEJ42599.1"/>
    </source>
</evidence>
<dbReference type="Pfam" id="PF04138">
    <property type="entry name" value="GtrA_DPMS_TM"/>
    <property type="match status" value="1"/>
</dbReference>
<name>F8IDU5_ALIAT</name>
<dbReference type="GO" id="GO:0000271">
    <property type="term" value="P:polysaccharide biosynthetic process"/>
    <property type="evidence" value="ECO:0007669"/>
    <property type="project" value="InterPro"/>
</dbReference>
<dbReference type="STRING" id="1048834.TC41_0640"/>
<proteinExistence type="predicted"/>
<dbReference type="PATRIC" id="fig|1048834.4.peg.604"/>
<sequence>MVNSFAWNRAVTFQAGAFRWGEVARFAAVNGVSLAASAVSIGLLSREGWSLVAAKAVVTLGTWSLNFVGSKWWVWRHARGQSSDSVRSV</sequence>
<accession>F8IDU5</accession>
<evidence type="ECO:0000256" key="1">
    <source>
        <dbReference type="ARBA" id="ARBA00004141"/>
    </source>
</evidence>
<feature type="domain" description="GtrA/DPMS transmembrane" evidence="5">
    <location>
        <begin position="1"/>
        <end position="75"/>
    </location>
</feature>
<evidence type="ECO:0000256" key="2">
    <source>
        <dbReference type="ARBA" id="ARBA00022692"/>
    </source>
</evidence>
<reference evidence="6 7" key="1">
    <citation type="journal article" date="2011" name="J. Bacteriol.">
        <title>Complete Genome Sequence of Alicyclobacillus acidocaldarius Strain Tc-4-1.</title>
        <authorList>
            <person name="Chen Y."/>
            <person name="He Y."/>
            <person name="Zhang B."/>
            <person name="Yang J."/>
            <person name="Li W."/>
            <person name="Dong Z."/>
            <person name="Hu S."/>
        </authorList>
    </citation>
    <scope>NUCLEOTIDE SEQUENCE [LARGE SCALE GENOMIC DNA]</scope>
    <source>
        <strain evidence="6 7">Tc-4-1</strain>
    </source>
</reference>
<dbReference type="InterPro" id="IPR007267">
    <property type="entry name" value="GtrA_DPMS_TM"/>
</dbReference>
<evidence type="ECO:0000313" key="7">
    <source>
        <dbReference type="Proteomes" id="UP000000292"/>
    </source>
</evidence>
<organism evidence="6 7">
    <name type="scientific">Alicyclobacillus acidocaldarius (strain Tc-4-1)</name>
    <name type="common">Bacillus acidocaldarius</name>
    <dbReference type="NCBI Taxonomy" id="1048834"/>
    <lineage>
        <taxon>Bacteria</taxon>
        <taxon>Bacillati</taxon>
        <taxon>Bacillota</taxon>
        <taxon>Bacilli</taxon>
        <taxon>Bacillales</taxon>
        <taxon>Alicyclobacillaceae</taxon>
        <taxon>Alicyclobacillus</taxon>
    </lineage>
</organism>
<keyword evidence="2" id="KW-0812">Transmembrane</keyword>
<evidence type="ECO:0000256" key="4">
    <source>
        <dbReference type="ARBA" id="ARBA00023136"/>
    </source>
</evidence>
<keyword evidence="4" id="KW-0472">Membrane</keyword>
<dbReference type="AlphaFoldDB" id="F8IDU5"/>
<dbReference type="eggNOG" id="COG2246">
    <property type="taxonomic scope" value="Bacteria"/>
</dbReference>
<dbReference type="KEGG" id="aad:TC41_0640"/>